<dbReference type="Proteomes" id="UP000245489">
    <property type="component" value="Unassembled WGS sequence"/>
</dbReference>
<dbReference type="EMBL" id="QGGO01000011">
    <property type="protein sequence ID" value="PWK26523.1"/>
    <property type="molecule type" value="Genomic_DNA"/>
</dbReference>
<organism evidence="1 2">
    <name type="scientific">Arcicella aurantiaca</name>
    <dbReference type="NCBI Taxonomy" id="591202"/>
    <lineage>
        <taxon>Bacteria</taxon>
        <taxon>Pseudomonadati</taxon>
        <taxon>Bacteroidota</taxon>
        <taxon>Cytophagia</taxon>
        <taxon>Cytophagales</taxon>
        <taxon>Flectobacillaceae</taxon>
        <taxon>Arcicella</taxon>
    </lineage>
</organism>
<accession>A0A316ECM8</accession>
<keyword evidence="2" id="KW-1185">Reference proteome</keyword>
<evidence type="ECO:0000313" key="1">
    <source>
        <dbReference type="EMBL" id="PWK26523.1"/>
    </source>
</evidence>
<proteinExistence type="predicted"/>
<evidence type="ECO:0000313" key="2">
    <source>
        <dbReference type="Proteomes" id="UP000245489"/>
    </source>
</evidence>
<protein>
    <submittedName>
        <fullName evidence="1">Uncharacterized protein</fullName>
    </submittedName>
</protein>
<dbReference type="RefSeq" id="WP_109743101.1">
    <property type="nucleotide sequence ID" value="NZ_QGGO01000011.1"/>
</dbReference>
<comment type="caution">
    <text evidence="1">The sequence shown here is derived from an EMBL/GenBank/DDBJ whole genome shotgun (WGS) entry which is preliminary data.</text>
</comment>
<name>A0A316ECM8_9BACT</name>
<reference evidence="1 2" key="1">
    <citation type="submission" date="2018-05" db="EMBL/GenBank/DDBJ databases">
        <title>Genomic Encyclopedia of Archaeal and Bacterial Type Strains, Phase II (KMG-II): from individual species to whole genera.</title>
        <authorList>
            <person name="Goeker M."/>
        </authorList>
    </citation>
    <scope>NUCLEOTIDE SEQUENCE [LARGE SCALE GENOMIC DNA]</scope>
    <source>
        <strain evidence="1 2">DSM 22214</strain>
    </source>
</reference>
<gene>
    <name evidence="1" type="ORF">LV89_02371</name>
</gene>
<dbReference type="OrthoDB" id="9973543at2"/>
<dbReference type="AlphaFoldDB" id="A0A316ECM8"/>
<sequence length="110" mass="12440">MANIITGRIQVGNTVMISGRYLMVKPSAAHFLRTCDIQLEQLFANTPTVVATVHHENIAGNAVPFLIDTIEIDLNYDSKTRINIMANEVHARDIEEYVYWCDYIVMGQVL</sequence>